<reference evidence="2" key="1">
    <citation type="journal article" date="2021" name="Nat. Commun.">
        <title>Genetic determinants of endophytism in the Arabidopsis root mycobiome.</title>
        <authorList>
            <person name="Mesny F."/>
            <person name="Miyauchi S."/>
            <person name="Thiergart T."/>
            <person name="Pickel B."/>
            <person name="Atanasova L."/>
            <person name="Karlsson M."/>
            <person name="Huettel B."/>
            <person name="Barry K.W."/>
            <person name="Haridas S."/>
            <person name="Chen C."/>
            <person name="Bauer D."/>
            <person name="Andreopoulos W."/>
            <person name="Pangilinan J."/>
            <person name="LaButti K."/>
            <person name="Riley R."/>
            <person name="Lipzen A."/>
            <person name="Clum A."/>
            <person name="Drula E."/>
            <person name="Henrissat B."/>
            <person name="Kohler A."/>
            <person name="Grigoriev I.V."/>
            <person name="Martin F.M."/>
            <person name="Hacquard S."/>
        </authorList>
    </citation>
    <scope>NUCLEOTIDE SEQUENCE</scope>
    <source>
        <strain evidence="2">MPI-CAGE-AT-0147</strain>
    </source>
</reference>
<protein>
    <submittedName>
        <fullName evidence="2">Uncharacterized protein</fullName>
    </submittedName>
</protein>
<feature type="compositionally biased region" description="Polar residues" evidence="1">
    <location>
        <begin position="11"/>
        <end position="22"/>
    </location>
</feature>
<sequence>MRGYIPLSRGDPTQPTNANRRASLQTSLCQAAAAFPEVRQCECGQAGAEIDGWPTKTQKEPKCSISHCERTWSIKGPIDTRRKAKRSKSVSPNLRGKYTVSMSWLRTTKIDCFSSERRERKVEAYWGERIGWSRIAVPARRLLLDKYAEGRF</sequence>
<proteinExistence type="predicted"/>
<evidence type="ECO:0000313" key="3">
    <source>
        <dbReference type="Proteomes" id="UP000738349"/>
    </source>
</evidence>
<dbReference type="AlphaFoldDB" id="A0A9P9D8X4"/>
<evidence type="ECO:0000256" key="1">
    <source>
        <dbReference type="SAM" id="MobiDB-lite"/>
    </source>
</evidence>
<dbReference type="Proteomes" id="UP000738349">
    <property type="component" value="Unassembled WGS sequence"/>
</dbReference>
<accession>A0A9P9D8X4</accession>
<dbReference type="EMBL" id="JAGMUV010000031">
    <property type="protein sequence ID" value="KAH7114883.1"/>
    <property type="molecule type" value="Genomic_DNA"/>
</dbReference>
<keyword evidence="3" id="KW-1185">Reference proteome</keyword>
<organism evidence="2 3">
    <name type="scientific">Dactylonectria macrodidyma</name>
    <dbReference type="NCBI Taxonomy" id="307937"/>
    <lineage>
        <taxon>Eukaryota</taxon>
        <taxon>Fungi</taxon>
        <taxon>Dikarya</taxon>
        <taxon>Ascomycota</taxon>
        <taxon>Pezizomycotina</taxon>
        <taxon>Sordariomycetes</taxon>
        <taxon>Hypocreomycetidae</taxon>
        <taxon>Hypocreales</taxon>
        <taxon>Nectriaceae</taxon>
        <taxon>Dactylonectria</taxon>
    </lineage>
</organism>
<comment type="caution">
    <text evidence="2">The sequence shown here is derived from an EMBL/GenBank/DDBJ whole genome shotgun (WGS) entry which is preliminary data.</text>
</comment>
<gene>
    <name evidence="2" type="ORF">EDB81DRAFT_296554</name>
</gene>
<name>A0A9P9D8X4_9HYPO</name>
<evidence type="ECO:0000313" key="2">
    <source>
        <dbReference type="EMBL" id="KAH7114883.1"/>
    </source>
</evidence>
<feature type="region of interest" description="Disordered" evidence="1">
    <location>
        <begin position="1"/>
        <end position="22"/>
    </location>
</feature>